<dbReference type="InParanoid" id="A0A369JGS4"/>
<dbReference type="AlphaFoldDB" id="A0A369JGS4"/>
<evidence type="ECO:0000313" key="2">
    <source>
        <dbReference type="EMBL" id="RDB18903.1"/>
    </source>
</evidence>
<accession>A0A369JGS4</accession>
<feature type="coiled-coil region" evidence="1">
    <location>
        <begin position="80"/>
        <end position="107"/>
    </location>
</feature>
<name>A0A369JGS4_HYPMA</name>
<keyword evidence="1" id="KW-0175">Coiled coil</keyword>
<dbReference type="Proteomes" id="UP000076154">
    <property type="component" value="Unassembled WGS sequence"/>
</dbReference>
<evidence type="ECO:0000256" key="1">
    <source>
        <dbReference type="SAM" id="Coils"/>
    </source>
</evidence>
<gene>
    <name evidence="2" type="ORF">Hypma_014417</name>
</gene>
<organism evidence="2 3">
    <name type="scientific">Hypsizygus marmoreus</name>
    <name type="common">White beech mushroom</name>
    <name type="synonym">Agaricus marmoreus</name>
    <dbReference type="NCBI Taxonomy" id="39966"/>
    <lineage>
        <taxon>Eukaryota</taxon>
        <taxon>Fungi</taxon>
        <taxon>Dikarya</taxon>
        <taxon>Basidiomycota</taxon>
        <taxon>Agaricomycotina</taxon>
        <taxon>Agaricomycetes</taxon>
        <taxon>Agaricomycetidae</taxon>
        <taxon>Agaricales</taxon>
        <taxon>Tricholomatineae</taxon>
        <taxon>Lyophyllaceae</taxon>
        <taxon>Hypsizygus</taxon>
    </lineage>
</organism>
<keyword evidence="3" id="KW-1185">Reference proteome</keyword>
<reference evidence="2" key="1">
    <citation type="submission" date="2018-04" db="EMBL/GenBank/DDBJ databases">
        <title>Whole genome sequencing of Hypsizygus marmoreus.</title>
        <authorList>
            <person name="Choi I.-G."/>
            <person name="Min B."/>
            <person name="Kim J.-G."/>
            <person name="Kim S."/>
            <person name="Oh Y.-L."/>
            <person name="Kong W.-S."/>
            <person name="Park H."/>
            <person name="Jeong J."/>
            <person name="Song E.-S."/>
        </authorList>
    </citation>
    <scope>NUCLEOTIDE SEQUENCE [LARGE SCALE GENOMIC DNA]</scope>
    <source>
        <strain evidence="2">51987-8</strain>
    </source>
</reference>
<protein>
    <submittedName>
        <fullName evidence="2">Uncharacterized protein</fullName>
    </submittedName>
</protein>
<sequence>MQRVRDEAFERLELQANLHVAMRKVGLPPQRSWETELTIQKDRERRLMFYRSRAGRPYPPLGYQYKVVLKASDHIQYALAEEHQTQLEAANAERQREFEAARSARQRQREAARYVLPPFAARAISPWAITNGEPDESRVLVEWENDHEGYEGWESVWDGTWGDQEDEGSWE</sequence>
<dbReference type="EMBL" id="LUEZ02000085">
    <property type="protein sequence ID" value="RDB18903.1"/>
    <property type="molecule type" value="Genomic_DNA"/>
</dbReference>
<comment type="caution">
    <text evidence="2">The sequence shown here is derived from an EMBL/GenBank/DDBJ whole genome shotgun (WGS) entry which is preliminary data.</text>
</comment>
<evidence type="ECO:0000313" key="3">
    <source>
        <dbReference type="Proteomes" id="UP000076154"/>
    </source>
</evidence>
<proteinExistence type="predicted"/>